<organism evidence="11 12">
    <name type="scientific">Compostibacillus humi</name>
    <dbReference type="NCBI Taxonomy" id="1245525"/>
    <lineage>
        <taxon>Bacteria</taxon>
        <taxon>Bacillati</taxon>
        <taxon>Bacillota</taxon>
        <taxon>Bacilli</taxon>
        <taxon>Bacillales</taxon>
        <taxon>Bacillaceae</taxon>
        <taxon>Compostibacillus</taxon>
    </lineage>
</organism>
<dbReference type="Pfam" id="PF04290">
    <property type="entry name" value="DctQ"/>
    <property type="match status" value="1"/>
</dbReference>
<accession>A0A8J2ZP17</accession>
<feature type="transmembrane region" description="Helical" evidence="9">
    <location>
        <begin position="83"/>
        <end position="105"/>
    </location>
</feature>
<evidence type="ECO:0000259" key="10">
    <source>
        <dbReference type="Pfam" id="PF04290"/>
    </source>
</evidence>
<keyword evidence="2" id="KW-0813">Transport</keyword>
<reference evidence="11" key="2">
    <citation type="submission" date="2020-09" db="EMBL/GenBank/DDBJ databases">
        <authorList>
            <person name="Sun Q."/>
            <person name="Zhou Y."/>
        </authorList>
    </citation>
    <scope>NUCLEOTIDE SEQUENCE</scope>
    <source>
        <strain evidence="11">CGMCC 1.12360</strain>
    </source>
</reference>
<evidence type="ECO:0000256" key="7">
    <source>
        <dbReference type="ARBA" id="ARBA00023136"/>
    </source>
</evidence>
<feature type="transmembrane region" description="Helical" evidence="9">
    <location>
        <begin position="45"/>
        <end position="62"/>
    </location>
</feature>
<dbReference type="AlphaFoldDB" id="A0A8J2ZP17"/>
<feature type="domain" description="Tripartite ATP-independent periplasmic transporters DctQ component" evidence="10">
    <location>
        <begin position="21"/>
        <end position="151"/>
    </location>
</feature>
<dbReference type="GO" id="GO:0015740">
    <property type="term" value="P:C4-dicarboxylate transport"/>
    <property type="evidence" value="ECO:0007669"/>
    <property type="project" value="TreeGrafter"/>
</dbReference>
<proteinExistence type="inferred from homology"/>
<keyword evidence="7 9" id="KW-0472">Membrane</keyword>
<evidence type="ECO:0000313" key="11">
    <source>
        <dbReference type="EMBL" id="GGH68053.1"/>
    </source>
</evidence>
<comment type="similarity">
    <text evidence="8">Belongs to the TRAP transporter small permease family.</text>
</comment>
<dbReference type="PANTHER" id="PTHR35011">
    <property type="entry name" value="2,3-DIKETO-L-GULONATE TRAP TRANSPORTER SMALL PERMEASE PROTEIN YIAM"/>
    <property type="match status" value="1"/>
</dbReference>
<comment type="caution">
    <text evidence="11">The sequence shown here is derived from an EMBL/GenBank/DDBJ whole genome shotgun (WGS) entry which is preliminary data.</text>
</comment>
<dbReference type="InterPro" id="IPR055348">
    <property type="entry name" value="DctQ"/>
</dbReference>
<name>A0A8J2ZP17_9BACI</name>
<dbReference type="InterPro" id="IPR007387">
    <property type="entry name" value="TRAP_DctQ"/>
</dbReference>
<reference evidence="11" key="1">
    <citation type="journal article" date="2014" name="Int. J. Syst. Evol. Microbiol.">
        <title>Complete genome sequence of Corynebacterium casei LMG S-19264T (=DSM 44701T), isolated from a smear-ripened cheese.</title>
        <authorList>
            <consortium name="US DOE Joint Genome Institute (JGI-PGF)"/>
            <person name="Walter F."/>
            <person name="Albersmeier A."/>
            <person name="Kalinowski J."/>
            <person name="Ruckert C."/>
        </authorList>
    </citation>
    <scope>NUCLEOTIDE SEQUENCE</scope>
    <source>
        <strain evidence="11">CGMCC 1.12360</strain>
    </source>
</reference>
<comment type="subcellular location">
    <subcellularLocation>
        <location evidence="1">Cell inner membrane</location>
        <topology evidence="1">Multi-pass membrane protein</topology>
    </subcellularLocation>
</comment>
<evidence type="ECO:0000256" key="8">
    <source>
        <dbReference type="ARBA" id="ARBA00038436"/>
    </source>
</evidence>
<keyword evidence="5 9" id="KW-0812">Transmembrane</keyword>
<sequence>MIRWIDKYLEESLLLVLGSVMTVITALQVFMRHVMNSSLSWSEELARYCFIWLVYIGISYGVKMQRHIKVDALLHFLKDRQKIYLSLIANLIFLAFSIFIVIYGYDISRQLLGWGQTSPALHIPMGIVYLATPVGFAITSIRLIQQIILQILTLLGKRDFDVKTEQDFALEQEEEIS</sequence>
<keyword evidence="4" id="KW-0997">Cell inner membrane</keyword>
<protein>
    <recommendedName>
        <fullName evidence="10">Tripartite ATP-independent periplasmic transporters DctQ component domain-containing protein</fullName>
    </recommendedName>
</protein>
<evidence type="ECO:0000256" key="2">
    <source>
        <dbReference type="ARBA" id="ARBA00022448"/>
    </source>
</evidence>
<dbReference type="GO" id="GO:0005886">
    <property type="term" value="C:plasma membrane"/>
    <property type="evidence" value="ECO:0007669"/>
    <property type="project" value="UniProtKB-SubCell"/>
</dbReference>
<feature type="transmembrane region" description="Helical" evidence="9">
    <location>
        <begin position="125"/>
        <end position="144"/>
    </location>
</feature>
<evidence type="ECO:0000256" key="4">
    <source>
        <dbReference type="ARBA" id="ARBA00022519"/>
    </source>
</evidence>
<evidence type="ECO:0000256" key="5">
    <source>
        <dbReference type="ARBA" id="ARBA00022692"/>
    </source>
</evidence>
<keyword evidence="12" id="KW-1185">Reference proteome</keyword>
<dbReference type="Proteomes" id="UP000602050">
    <property type="component" value="Unassembled WGS sequence"/>
</dbReference>
<dbReference type="PANTHER" id="PTHR35011:SF2">
    <property type="entry name" value="2,3-DIKETO-L-GULONATE TRAP TRANSPORTER SMALL PERMEASE PROTEIN YIAM"/>
    <property type="match status" value="1"/>
</dbReference>
<evidence type="ECO:0000256" key="1">
    <source>
        <dbReference type="ARBA" id="ARBA00004429"/>
    </source>
</evidence>
<evidence type="ECO:0000256" key="9">
    <source>
        <dbReference type="SAM" id="Phobius"/>
    </source>
</evidence>
<gene>
    <name evidence="11" type="ORF">GCM10010978_00650</name>
</gene>
<keyword evidence="6 9" id="KW-1133">Transmembrane helix</keyword>
<dbReference type="EMBL" id="BMEV01000001">
    <property type="protein sequence ID" value="GGH68053.1"/>
    <property type="molecule type" value="Genomic_DNA"/>
</dbReference>
<feature type="transmembrane region" description="Helical" evidence="9">
    <location>
        <begin position="12"/>
        <end position="33"/>
    </location>
</feature>
<evidence type="ECO:0000313" key="12">
    <source>
        <dbReference type="Proteomes" id="UP000602050"/>
    </source>
</evidence>
<evidence type="ECO:0000256" key="6">
    <source>
        <dbReference type="ARBA" id="ARBA00022989"/>
    </source>
</evidence>
<keyword evidence="3" id="KW-1003">Cell membrane</keyword>
<dbReference type="GO" id="GO:0022857">
    <property type="term" value="F:transmembrane transporter activity"/>
    <property type="evidence" value="ECO:0007669"/>
    <property type="project" value="TreeGrafter"/>
</dbReference>
<evidence type="ECO:0000256" key="3">
    <source>
        <dbReference type="ARBA" id="ARBA00022475"/>
    </source>
</evidence>